<dbReference type="CDD" id="cd00146">
    <property type="entry name" value="PKD"/>
    <property type="match status" value="1"/>
</dbReference>
<evidence type="ECO:0000313" key="1">
    <source>
        <dbReference type="EMBL" id="SDL82784.1"/>
    </source>
</evidence>
<dbReference type="OrthoDB" id="596204at2"/>
<dbReference type="Gene3D" id="2.60.40.10">
    <property type="entry name" value="Immunoglobulins"/>
    <property type="match status" value="1"/>
</dbReference>
<dbReference type="RefSeq" id="WP_089887345.1">
    <property type="nucleotide sequence ID" value="NZ_FNGV01000003.1"/>
</dbReference>
<reference evidence="1 2" key="1">
    <citation type="submission" date="2016-10" db="EMBL/GenBank/DDBJ databases">
        <authorList>
            <person name="de Groot N.N."/>
        </authorList>
    </citation>
    <scope>NUCLEOTIDE SEQUENCE [LARGE SCALE GENOMIC DNA]</scope>
    <source>
        <strain evidence="1 2">DSM 19886</strain>
    </source>
</reference>
<dbReference type="Proteomes" id="UP000199440">
    <property type="component" value="Unassembled WGS sequence"/>
</dbReference>
<dbReference type="EMBL" id="FNGV01000003">
    <property type="protein sequence ID" value="SDL82784.1"/>
    <property type="molecule type" value="Genomic_DNA"/>
</dbReference>
<dbReference type="SUPFAM" id="SSF49299">
    <property type="entry name" value="PKD domain"/>
    <property type="match status" value="1"/>
</dbReference>
<dbReference type="InterPro" id="IPR013783">
    <property type="entry name" value="Ig-like_fold"/>
</dbReference>
<evidence type="ECO:0008006" key="3">
    <source>
        <dbReference type="Google" id="ProtNLM"/>
    </source>
</evidence>
<sequence length="1280" mass="144167">MATIKLNKETKEPAYRRFVSDQVLTATQLNDVVDHFERQDSLSRVCLSGVGIVCGLQVKYTENTSVEVTKGCAVTTDGDLISFEGATYTGAKVFEDSEAKYERFIDIPILELKTATNAEESGVEIIGKVSNLANMVVILYLEYYSKDETPCTSSDCDTQGQEQAAKIRVLLMNKENVKTISNKDNDPIFDKFNNTKKYIDLPEIAIRRIILQNSYITNANGEDVISQNSNTADYAKLKESYRKVIQDTGVLAQLKNGVDKLFTDFGSLIGTDSLKIKSANINKGIDNLFDFNVKNIPIDVQYRFDLLLDLLDTYNEIKQLIFDLRATCCPERTAFPKHVLLGELEPTETYVQFRHDFYPAPIIPHGTEKLKKIKSLLLRFHLMVTEYDIPQSTASLIKVTPSKKCDKTLGNRSIPYYYGVTTQLVENWDYEKTRKFAAGDNLGYRTENLAKRDAVQNPLDYDICANGFYRIEGHLGKDYRTALADLDVIKSEKGLPFEIKVLSIDETLDSIDPADYECEFDDLNTVLKAWRAEQNCLNASISKFFSGFSLKEQGAHKYYTLNNARVVSEVTSTAEAVKPKITIKTTNTGNIGTLLQPRTSLISGLKLDVNALNANFKNLVYKRDTVIEDNLKTDEDVLGKFIDKAIKEKPEGSAVDIASIVKTEVDKDPQMSGWDAEVRKVAIDQPYEILAYTKVATRFIPNNVSEMNVDRIGSYEATVEDLCDRVESFKKNMTSLLFNKDSKYVRRGYEEQYALLLNQLSVNCCAAEKMKVLFEEIEERKKRILEQKLLSKFVEKHAGLEHKAGVEPGGTFVMVYKGKNRATKSVANLTDLLTRSNISINPIKNYLDKGTLGKTTGREEIDFLNTELQRRFETGELKELNTELQDAFLFRPTANVTENTVVADFALPYMCCSDCSPVAFIVPKATVSLRLPKDFVCLGDESTPLAFEVSPADGVVAADVGEGLVGGVEQTDGKFFFNASLLSEELLGQEIKFTVNGQFTDAKITVFREPVFDFTFSEPRFFKNNAIALVNFTSQIDELSQEVTYFWDFGDDTLPDNNTDENPRHEYQLDFSEKNVISLTVTLTVTNGKCSHSETHDIVFEPEIVAETCIEETQQDIIADNDSLSKFNEISTELRKIIYNPTSALYKEVIENSVSFLSGKLNDDLNNLFGNLMETTAGSILERSNSQDTKVFSALLNIYRLQIQLFYSILCCQPKDRIEKIAKPLDAFLKGIEDTLTAFEKNKIKIDETGELKDFLNTLLEKVTDLGLLVDHFKKQLELL</sequence>
<dbReference type="InterPro" id="IPR035986">
    <property type="entry name" value="PKD_dom_sf"/>
</dbReference>
<dbReference type="STRING" id="192904.SAMN04488514_10375"/>
<protein>
    <recommendedName>
        <fullName evidence="3">PKD domain-containing protein</fullName>
    </recommendedName>
</protein>
<name>A0A1G9N8N5_9FLAO</name>
<dbReference type="AlphaFoldDB" id="A0A1G9N8N5"/>
<proteinExistence type="predicted"/>
<organism evidence="1 2">
    <name type="scientific">Kriegella aquimaris</name>
    <dbReference type="NCBI Taxonomy" id="192904"/>
    <lineage>
        <taxon>Bacteria</taxon>
        <taxon>Pseudomonadati</taxon>
        <taxon>Bacteroidota</taxon>
        <taxon>Flavobacteriia</taxon>
        <taxon>Flavobacteriales</taxon>
        <taxon>Flavobacteriaceae</taxon>
        <taxon>Kriegella</taxon>
    </lineage>
</organism>
<gene>
    <name evidence="1" type="ORF">SAMN04488514_10375</name>
</gene>
<accession>A0A1G9N8N5</accession>
<evidence type="ECO:0000313" key="2">
    <source>
        <dbReference type="Proteomes" id="UP000199440"/>
    </source>
</evidence>
<keyword evidence="2" id="KW-1185">Reference proteome</keyword>